<feature type="non-terminal residue" evidence="2">
    <location>
        <position position="1"/>
    </location>
</feature>
<comment type="caution">
    <text evidence="2">The sequence shown here is derived from an EMBL/GenBank/DDBJ whole genome shotgun (WGS) entry which is preliminary data.</text>
</comment>
<evidence type="ECO:0000256" key="1">
    <source>
        <dbReference type="SAM" id="MobiDB-lite"/>
    </source>
</evidence>
<reference evidence="2" key="1">
    <citation type="journal article" date="2015" name="Nature">
        <title>Complex archaea that bridge the gap between prokaryotes and eukaryotes.</title>
        <authorList>
            <person name="Spang A."/>
            <person name="Saw J.H."/>
            <person name="Jorgensen S.L."/>
            <person name="Zaremba-Niedzwiedzka K."/>
            <person name="Martijn J."/>
            <person name="Lind A.E."/>
            <person name="van Eijk R."/>
            <person name="Schleper C."/>
            <person name="Guy L."/>
            <person name="Ettema T.J."/>
        </authorList>
    </citation>
    <scope>NUCLEOTIDE SEQUENCE</scope>
</reference>
<accession>A0A0F9J5X4</accession>
<evidence type="ECO:0000313" key="2">
    <source>
        <dbReference type="EMBL" id="KKM01271.1"/>
    </source>
</evidence>
<proteinExistence type="predicted"/>
<gene>
    <name evidence="2" type="ORF">LCGC14_1796180</name>
</gene>
<organism evidence="2">
    <name type="scientific">marine sediment metagenome</name>
    <dbReference type="NCBI Taxonomy" id="412755"/>
    <lineage>
        <taxon>unclassified sequences</taxon>
        <taxon>metagenomes</taxon>
        <taxon>ecological metagenomes</taxon>
    </lineage>
</organism>
<protein>
    <submittedName>
        <fullName evidence="2">Uncharacterized protein</fullName>
    </submittedName>
</protein>
<sequence length="212" mass="24335">IENMQEKYSGRKKPRPASEVKKELKETIKQQRICIPKIKMKDEIIVKETKKVSKSVRHLSSDETRKEYSIMEKPFKTVIENIFWLMVSKGPISVAEIEDELGRKRGHLGGTVYKIYKRMGVEALGEGKFFIVRCKRKGSSAPQRYYAIDNMNAEDLYREYTALGAKDGTKDRIKPKVPENRLLEGLNKVFSEVLGMDVTVSGKIDVVFSWKG</sequence>
<name>A0A0F9J5X4_9ZZZZ</name>
<dbReference type="EMBL" id="LAZR01017238">
    <property type="protein sequence ID" value="KKM01271.1"/>
    <property type="molecule type" value="Genomic_DNA"/>
</dbReference>
<dbReference type="AlphaFoldDB" id="A0A0F9J5X4"/>
<feature type="region of interest" description="Disordered" evidence="1">
    <location>
        <begin position="1"/>
        <end position="22"/>
    </location>
</feature>